<dbReference type="EC" id="2.7.1.-" evidence="2"/>
<accession>A0A7K0CYT6</accession>
<sequence>MSEDPDPEQRRQLTTSARDLDDLAERLTRWLGDRVGCDGTPVLTDLRRPQAGGMSSSSVLFDASWQVDGRTISDSYVARMAPEDDSFPVFETYDLARQYAVMAGVAEHSSVPVPPLCWFEDDESVLGAPFFVMRRVDGRIPEDNPPYVFIGWLFDSTAEQRMLLTRNTIDVMAAIHAIPDPTAKFPALAVSGDSLRAHVDATRAWYRWALADDGYPIPLLERAFDWLEQHWPQDPGPDVLSWGDSRPGNIIYREFDPVAVLDWEMAALGPRELDVAWVIFIHRFFQDLATQFGQPGLPDFLRRADVVDRYQQAAGHQLRDLDFYLVYSALRHGVVMARIKRRMIHFGEDTDTPDRDDYVMHRKSLEALLDGTYEWD</sequence>
<dbReference type="Pfam" id="PF01636">
    <property type="entry name" value="APH"/>
    <property type="match status" value="1"/>
</dbReference>
<reference evidence="2 3" key="1">
    <citation type="submission" date="2019-10" db="EMBL/GenBank/DDBJ databases">
        <title>Nocardia macrotermitis sp. nov. and Nocardia aurantia sp. nov., isolated from the gut of fungus growing-termite Macrotermes natalensis.</title>
        <authorList>
            <person name="Benndorf R."/>
            <person name="Schwitalla J."/>
            <person name="Martin K."/>
            <person name="De Beer W."/>
            <person name="Kaster A.-K."/>
            <person name="Vollmers J."/>
            <person name="Poulsen M."/>
            <person name="Beemelmanns C."/>
        </authorList>
    </citation>
    <scope>NUCLEOTIDE SEQUENCE [LARGE SCALE GENOMIC DNA]</scope>
    <source>
        <strain evidence="2 3">RB20</strain>
    </source>
</reference>
<evidence type="ECO:0000313" key="3">
    <source>
        <dbReference type="Proteomes" id="UP000438448"/>
    </source>
</evidence>
<gene>
    <name evidence="2" type="ORF">NRB20_16900</name>
</gene>
<dbReference type="OrthoDB" id="3339041at2"/>
<dbReference type="CDD" id="cd05154">
    <property type="entry name" value="ACAD10_11_N-like"/>
    <property type="match status" value="1"/>
</dbReference>
<dbReference type="PANTHER" id="PTHR21310">
    <property type="entry name" value="AMINOGLYCOSIDE PHOSPHOTRANSFERASE-RELATED-RELATED"/>
    <property type="match status" value="1"/>
</dbReference>
<dbReference type="RefSeq" id="WP_153409180.1">
    <property type="nucleotide sequence ID" value="NZ_WEGK01000003.1"/>
</dbReference>
<dbReference type="Proteomes" id="UP000438448">
    <property type="component" value="Unassembled WGS sequence"/>
</dbReference>
<dbReference type="InterPro" id="IPR002575">
    <property type="entry name" value="Aminoglycoside_PTrfase"/>
</dbReference>
<keyword evidence="3" id="KW-1185">Reference proteome</keyword>
<dbReference type="AlphaFoldDB" id="A0A7K0CYT6"/>
<dbReference type="Gene3D" id="3.30.200.20">
    <property type="entry name" value="Phosphorylase Kinase, domain 1"/>
    <property type="match status" value="1"/>
</dbReference>
<dbReference type="PANTHER" id="PTHR21310:SF40">
    <property type="entry name" value="AMINOGLYCOSIDE PHOSPHOTRANSFERASE DOMAIN-CONTAINING PROTEIN-RELATED"/>
    <property type="match status" value="1"/>
</dbReference>
<dbReference type="GO" id="GO:0016740">
    <property type="term" value="F:transferase activity"/>
    <property type="evidence" value="ECO:0007669"/>
    <property type="project" value="UniProtKB-KW"/>
</dbReference>
<proteinExistence type="predicted"/>
<evidence type="ECO:0000259" key="1">
    <source>
        <dbReference type="Pfam" id="PF01636"/>
    </source>
</evidence>
<dbReference type="EMBL" id="WEGK01000003">
    <property type="protein sequence ID" value="MQY18611.1"/>
    <property type="molecule type" value="Genomic_DNA"/>
</dbReference>
<keyword evidence="2" id="KW-0808">Transferase</keyword>
<evidence type="ECO:0000313" key="2">
    <source>
        <dbReference type="EMBL" id="MQY18611.1"/>
    </source>
</evidence>
<protein>
    <submittedName>
        <fullName evidence="2">Putative aminoglycoside phosphotransferase</fullName>
        <ecNumber evidence="2">2.7.1.-</ecNumber>
    </submittedName>
</protein>
<comment type="caution">
    <text evidence="2">The sequence shown here is derived from an EMBL/GenBank/DDBJ whole genome shotgun (WGS) entry which is preliminary data.</text>
</comment>
<dbReference type="InterPro" id="IPR041726">
    <property type="entry name" value="ACAD10_11_N"/>
</dbReference>
<dbReference type="SUPFAM" id="SSF56112">
    <property type="entry name" value="Protein kinase-like (PK-like)"/>
    <property type="match status" value="1"/>
</dbReference>
<organism evidence="2 3">
    <name type="scientific">Nocardia macrotermitis</name>
    <dbReference type="NCBI Taxonomy" id="2585198"/>
    <lineage>
        <taxon>Bacteria</taxon>
        <taxon>Bacillati</taxon>
        <taxon>Actinomycetota</taxon>
        <taxon>Actinomycetes</taxon>
        <taxon>Mycobacteriales</taxon>
        <taxon>Nocardiaceae</taxon>
        <taxon>Nocardia</taxon>
    </lineage>
</organism>
<feature type="domain" description="Aminoglycoside phosphotransferase" evidence="1">
    <location>
        <begin position="75"/>
        <end position="282"/>
    </location>
</feature>
<dbReference type="Gene3D" id="3.90.1200.10">
    <property type="match status" value="1"/>
</dbReference>
<name>A0A7K0CYT6_9NOCA</name>
<dbReference type="InterPro" id="IPR051678">
    <property type="entry name" value="AGP_Transferase"/>
</dbReference>
<dbReference type="InterPro" id="IPR011009">
    <property type="entry name" value="Kinase-like_dom_sf"/>
</dbReference>